<evidence type="ECO:0000256" key="10">
    <source>
        <dbReference type="ARBA" id="ARBA00023180"/>
    </source>
</evidence>
<dbReference type="InterPro" id="IPR003137">
    <property type="entry name" value="PA_domain"/>
</dbReference>
<keyword evidence="7 14" id="KW-0732">Signal</keyword>
<dbReference type="GO" id="GO:0048731">
    <property type="term" value="P:system development"/>
    <property type="evidence" value="ECO:0007669"/>
    <property type="project" value="UniProtKB-ARBA"/>
</dbReference>
<feature type="non-terminal residue" evidence="19">
    <location>
        <position position="1"/>
    </location>
</feature>
<dbReference type="Gene3D" id="3.50.30.30">
    <property type="match status" value="1"/>
</dbReference>
<comment type="function">
    <text evidence="1">Required for arbuscular mycorrhiza (AM) development during AM symbiosis with AM fungi (e.g. Glomeromycota intraradices).</text>
</comment>
<dbReference type="CDD" id="cd04852">
    <property type="entry name" value="Peptidases_S8_3"/>
    <property type="match status" value="1"/>
</dbReference>
<dbReference type="InterPro" id="IPR036852">
    <property type="entry name" value="Peptidase_S8/S53_dom_sf"/>
</dbReference>
<evidence type="ECO:0000256" key="9">
    <source>
        <dbReference type="ARBA" id="ARBA00022825"/>
    </source>
</evidence>
<dbReference type="OrthoDB" id="206201at2759"/>
<comment type="similarity">
    <text evidence="3 12">Belongs to the peptidase S8 family.</text>
</comment>
<evidence type="ECO:0000256" key="12">
    <source>
        <dbReference type="PROSITE-ProRule" id="PRU01240"/>
    </source>
</evidence>
<feature type="region of interest" description="Disordered" evidence="13">
    <location>
        <begin position="200"/>
        <end position="222"/>
    </location>
</feature>
<dbReference type="FunFam" id="3.30.70.80:FF:000003">
    <property type="entry name" value="Subtilisin-like protease SBT1.9"/>
    <property type="match status" value="1"/>
</dbReference>
<accession>A0A371EPQ7</accession>
<dbReference type="Gene3D" id="3.40.50.200">
    <property type="entry name" value="Peptidase S8/S53 domain"/>
    <property type="match status" value="1"/>
</dbReference>
<dbReference type="PROSITE" id="PS00138">
    <property type="entry name" value="SUBTILASE_SER"/>
    <property type="match status" value="1"/>
</dbReference>
<organism evidence="19 20">
    <name type="scientific">Mucuna pruriens</name>
    <name type="common">Velvet bean</name>
    <name type="synonym">Dolichos pruriens</name>
    <dbReference type="NCBI Taxonomy" id="157652"/>
    <lineage>
        <taxon>Eukaryota</taxon>
        <taxon>Viridiplantae</taxon>
        <taxon>Streptophyta</taxon>
        <taxon>Embryophyta</taxon>
        <taxon>Tracheophyta</taxon>
        <taxon>Spermatophyta</taxon>
        <taxon>Magnoliopsida</taxon>
        <taxon>eudicotyledons</taxon>
        <taxon>Gunneridae</taxon>
        <taxon>Pentapetalae</taxon>
        <taxon>rosids</taxon>
        <taxon>fabids</taxon>
        <taxon>Fabales</taxon>
        <taxon>Fabaceae</taxon>
        <taxon>Papilionoideae</taxon>
        <taxon>50 kb inversion clade</taxon>
        <taxon>NPAAA clade</taxon>
        <taxon>indigoferoid/millettioid clade</taxon>
        <taxon>Phaseoleae</taxon>
        <taxon>Mucuna</taxon>
    </lineage>
</organism>
<evidence type="ECO:0000256" key="5">
    <source>
        <dbReference type="ARBA" id="ARBA00022525"/>
    </source>
</evidence>
<dbReference type="GO" id="GO:0009609">
    <property type="term" value="P:response to symbiotic bacterium"/>
    <property type="evidence" value="ECO:0007669"/>
    <property type="project" value="UniProtKB-ARBA"/>
</dbReference>
<feature type="active site" description="Charge relay system" evidence="11 12">
    <location>
        <position position="216"/>
    </location>
</feature>
<dbReference type="PRINTS" id="PR00723">
    <property type="entry name" value="SUBTILISIN"/>
</dbReference>
<feature type="domain" description="Inhibitor I9" evidence="17">
    <location>
        <begin position="36"/>
        <end position="109"/>
    </location>
</feature>
<comment type="subcellular location">
    <subcellularLocation>
        <location evidence="2">Secreted</location>
        <location evidence="2">Extracellular space</location>
        <location evidence="2">Apoplast</location>
    </subcellularLocation>
</comment>
<dbReference type="InterPro" id="IPR010259">
    <property type="entry name" value="S8pro/Inhibitor_I9"/>
</dbReference>
<evidence type="ECO:0000256" key="7">
    <source>
        <dbReference type="ARBA" id="ARBA00022729"/>
    </source>
</evidence>
<dbReference type="AlphaFoldDB" id="A0A371EPQ7"/>
<evidence type="ECO:0000259" key="17">
    <source>
        <dbReference type="Pfam" id="PF05922"/>
    </source>
</evidence>
<sequence length="846" mass="90904">MFSMKPSFATIFVLFVVLCDVSMATIEKKIEDRASTYIVHVAKSEMPASLNHHSVWYKSIMKSISNSAEMLYTYDNAIHGFSTRLTPEEAQLLKSQPGILKVLPEKIYKPLTTRTPHFLGLDKIADMFPESNATRDVIVGLLDTGVWPESKSFDDTGLGPIPSSWKGKCESGTNFSASNCNKKLVGARFFVKGFEASNGPLNETSQSRSPRDVDGHGTHTASTAAGSVVNGASLFGYASGTARGMAPRARVATYKVCWEDTCVGSDILAAMDAAISDNVNVISASLGGEAVDYDDENLAIGAFSAMEKGIVVSCAAGNVGPARFSLQNVAPWLLTVGAGTIDRDFPAYVDLGNGQNYSGVSIYDGKNQLPNTPVPFIYAGNARAKIGAELCKTGSLDPEKVKGKIVLCDRGNFSRVEKGLAVKTAGGAGMVLANMESDGEDLVADAHLLPSVAVGFKAAKFIRMYLSSAKNPTATFVFQGTKIGIEPSPLVAAYSSRGPNPITPEILKPDIIAPGINILAAFTKFAGPTNLVQDDRRVDFNIISGTSMACPHVSGVAALIKSIYPNWSPAVIRSALMTTAYSTYNNGQRLIDSATNGPATPFDDGAGHVNPVAALNPGLVYDLTADDYLNFLCALNYTPNRIEAVARRKFQCDAHKHYSVTDLNYPSFGVVFKSKTGSAMIVKHTRTLTNVGVAGTYKVSVKLDIPSVKITVEPNVLNFNENETKPYTVTFTTSNSPPPPQSHFGFGRLEWSNGKNVVSSPISIIWGSGQRLCGFEDIELFPNKSSTLFDFGAGHVNPIIALNPRFVYDLTMDDYLNFLCAINYTAKGSRPWRGESTSVMHTNTTR</sequence>
<dbReference type="InterPro" id="IPR000209">
    <property type="entry name" value="Peptidase_S8/S53_dom"/>
</dbReference>
<evidence type="ECO:0000313" key="20">
    <source>
        <dbReference type="Proteomes" id="UP000257109"/>
    </source>
</evidence>
<keyword evidence="10" id="KW-0325">Glycoprotein</keyword>
<dbReference type="InterPro" id="IPR045051">
    <property type="entry name" value="SBT"/>
</dbReference>
<evidence type="ECO:0000256" key="3">
    <source>
        <dbReference type="ARBA" id="ARBA00011073"/>
    </source>
</evidence>
<evidence type="ECO:0000259" key="15">
    <source>
        <dbReference type="Pfam" id="PF00082"/>
    </source>
</evidence>
<comment type="caution">
    <text evidence="19">The sequence shown here is derived from an EMBL/GenBank/DDBJ whole genome shotgun (WGS) entry which is preliminary data.</text>
</comment>
<evidence type="ECO:0000313" key="19">
    <source>
        <dbReference type="EMBL" id="RDX68033.1"/>
    </source>
</evidence>
<evidence type="ECO:0000256" key="2">
    <source>
        <dbReference type="ARBA" id="ARBA00004271"/>
    </source>
</evidence>
<dbReference type="GO" id="GO:0006508">
    <property type="term" value="P:proteolysis"/>
    <property type="evidence" value="ECO:0007669"/>
    <property type="project" value="UniProtKB-KW"/>
</dbReference>
<dbReference type="InterPro" id="IPR034197">
    <property type="entry name" value="Peptidases_S8_3"/>
</dbReference>
<evidence type="ECO:0000256" key="1">
    <source>
        <dbReference type="ARBA" id="ARBA00002076"/>
    </source>
</evidence>
<gene>
    <name evidence="19" type="primary">SBT1.7</name>
    <name evidence="19" type="ORF">CR513_53026</name>
</gene>
<keyword evidence="5" id="KW-0964">Secreted</keyword>
<feature type="domain" description="Peptidase S8/S53" evidence="15">
    <location>
        <begin position="135"/>
        <end position="588"/>
    </location>
</feature>
<keyword evidence="6 12" id="KW-0645">Protease</keyword>
<dbReference type="Pfam" id="PF00082">
    <property type="entry name" value="Peptidase_S8"/>
    <property type="match status" value="1"/>
</dbReference>
<feature type="active site" description="Charge relay system" evidence="11 12">
    <location>
        <position position="143"/>
    </location>
</feature>
<dbReference type="PROSITE" id="PS51892">
    <property type="entry name" value="SUBTILASE"/>
    <property type="match status" value="1"/>
</dbReference>
<dbReference type="Pfam" id="PF17766">
    <property type="entry name" value="fn3_6"/>
    <property type="match status" value="1"/>
</dbReference>
<protein>
    <submittedName>
        <fullName evidence="19">Subtilisin-like protease SBT1.7</fullName>
    </submittedName>
</protein>
<reference evidence="19" key="1">
    <citation type="submission" date="2018-05" db="EMBL/GenBank/DDBJ databases">
        <title>Draft genome of Mucuna pruriens seed.</title>
        <authorList>
            <person name="Nnadi N.E."/>
            <person name="Vos R."/>
            <person name="Hasami M.H."/>
            <person name="Devisetty U.K."/>
            <person name="Aguiy J.C."/>
        </authorList>
    </citation>
    <scope>NUCLEOTIDE SEQUENCE [LARGE SCALE GENOMIC DNA]</scope>
    <source>
        <strain evidence="19">JCA_2017</strain>
    </source>
</reference>
<dbReference type="STRING" id="157652.A0A371EPQ7"/>
<dbReference type="FunFam" id="3.50.30.30:FF:000005">
    <property type="entry name" value="subtilisin-like protease SBT1.5"/>
    <property type="match status" value="1"/>
</dbReference>
<feature type="domain" description="PA" evidence="16">
    <location>
        <begin position="389"/>
        <end position="460"/>
    </location>
</feature>
<dbReference type="InterPro" id="IPR046450">
    <property type="entry name" value="PA_dom_sf"/>
</dbReference>
<dbReference type="InterPro" id="IPR015500">
    <property type="entry name" value="Peptidase_S8_subtilisin-rel"/>
</dbReference>
<dbReference type="GO" id="GO:0004252">
    <property type="term" value="F:serine-type endopeptidase activity"/>
    <property type="evidence" value="ECO:0007669"/>
    <property type="project" value="UniProtKB-UniRule"/>
</dbReference>
<dbReference type="Gene3D" id="3.30.70.80">
    <property type="entry name" value="Peptidase S8 propeptide/proteinase inhibitor I9"/>
    <property type="match status" value="1"/>
</dbReference>
<evidence type="ECO:0000256" key="13">
    <source>
        <dbReference type="SAM" id="MobiDB-lite"/>
    </source>
</evidence>
<dbReference type="Pfam" id="PF05922">
    <property type="entry name" value="Inhibitor_I9"/>
    <property type="match status" value="1"/>
</dbReference>
<dbReference type="PANTHER" id="PTHR10795">
    <property type="entry name" value="PROPROTEIN CONVERTASE SUBTILISIN/KEXIN"/>
    <property type="match status" value="1"/>
</dbReference>
<dbReference type="EMBL" id="QJKJ01012725">
    <property type="protein sequence ID" value="RDX68033.1"/>
    <property type="molecule type" value="Genomic_DNA"/>
</dbReference>
<evidence type="ECO:0000256" key="4">
    <source>
        <dbReference type="ARBA" id="ARBA00022523"/>
    </source>
</evidence>
<dbReference type="CDD" id="cd02120">
    <property type="entry name" value="PA_subtilisin_like"/>
    <property type="match status" value="1"/>
</dbReference>
<dbReference type="Gene3D" id="2.60.40.2310">
    <property type="match status" value="1"/>
</dbReference>
<dbReference type="SUPFAM" id="SSF52025">
    <property type="entry name" value="PA domain"/>
    <property type="match status" value="1"/>
</dbReference>
<feature type="active site" description="Charge relay system" evidence="11 12">
    <location>
        <position position="547"/>
    </location>
</feature>
<dbReference type="Pfam" id="PF02225">
    <property type="entry name" value="PA"/>
    <property type="match status" value="1"/>
</dbReference>
<keyword evidence="9 12" id="KW-0720">Serine protease</keyword>
<dbReference type="SUPFAM" id="SSF52743">
    <property type="entry name" value="Subtilisin-like"/>
    <property type="match status" value="1"/>
</dbReference>
<dbReference type="Proteomes" id="UP000257109">
    <property type="component" value="Unassembled WGS sequence"/>
</dbReference>
<evidence type="ECO:0000256" key="14">
    <source>
        <dbReference type="SAM" id="SignalP"/>
    </source>
</evidence>
<dbReference type="GO" id="GO:0009610">
    <property type="term" value="P:response to symbiotic fungus"/>
    <property type="evidence" value="ECO:0007669"/>
    <property type="project" value="UniProtKB-ARBA"/>
</dbReference>
<name>A0A371EPQ7_MUCPR</name>
<evidence type="ECO:0000256" key="11">
    <source>
        <dbReference type="PIRSR" id="PIRSR615500-1"/>
    </source>
</evidence>
<evidence type="ECO:0000259" key="18">
    <source>
        <dbReference type="Pfam" id="PF17766"/>
    </source>
</evidence>
<evidence type="ECO:0000256" key="8">
    <source>
        <dbReference type="ARBA" id="ARBA00022801"/>
    </source>
</evidence>
<dbReference type="InterPro" id="IPR023828">
    <property type="entry name" value="Peptidase_S8_Ser-AS"/>
</dbReference>
<dbReference type="InterPro" id="IPR041469">
    <property type="entry name" value="Subtilisin-like_FN3"/>
</dbReference>
<evidence type="ECO:0000259" key="16">
    <source>
        <dbReference type="Pfam" id="PF02225"/>
    </source>
</evidence>
<feature type="domain" description="Subtilisin-like protease fibronectin type-III" evidence="18">
    <location>
        <begin position="662"/>
        <end position="764"/>
    </location>
</feature>
<dbReference type="InterPro" id="IPR037045">
    <property type="entry name" value="S8pro/Inhibitor_I9_sf"/>
</dbReference>
<evidence type="ECO:0000256" key="6">
    <source>
        <dbReference type="ARBA" id="ARBA00022670"/>
    </source>
</evidence>
<feature type="signal peptide" evidence="14">
    <location>
        <begin position="1"/>
        <end position="24"/>
    </location>
</feature>
<feature type="chain" id="PRO_5016770546" evidence="14">
    <location>
        <begin position="25"/>
        <end position="846"/>
    </location>
</feature>
<keyword evidence="4" id="KW-0052">Apoplast</keyword>
<keyword evidence="20" id="KW-1185">Reference proteome</keyword>
<proteinExistence type="inferred from homology"/>
<keyword evidence="8 12" id="KW-0378">Hydrolase</keyword>
<dbReference type="FunFam" id="3.40.50.200:FF:000006">
    <property type="entry name" value="Subtilisin-like protease SBT1.5"/>
    <property type="match status" value="1"/>
</dbReference>
<dbReference type="GO" id="GO:0048046">
    <property type="term" value="C:apoplast"/>
    <property type="evidence" value="ECO:0007669"/>
    <property type="project" value="UniProtKB-SubCell"/>
</dbReference>